<feature type="compositionally biased region" description="Basic residues" evidence="1">
    <location>
        <begin position="99"/>
        <end position="108"/>
    </location>
</feature>
<dbReference type="PANTHER" id="PTHR15410:SF2">
    <property type="entry name" value="HIRA-INTERACTING PROTEIN 3"/>
    <property type="match status" value="1"/>
</dbReference>
<feature type="compositionally biased region" description="Acidic residues" evidence="1">
    <location>
        <begin position="352"/>
        <end position="370"/>
    </location>
</feature>
<dbReference type="GeneID" id="87953583"/>
<accession>A0ABZ1CTI6</accession>
<feature type="region of interest" description="Disordered" evidence="1">
    <location>
        <begin position="67"/>
        <end position="253"/>
    </location>
</feature>
<feature type="region of interest" description="Disordered" evidence="1">
    <location>
        <begin position="324"/>
        <end position="376"/>
    </location>
</feature>
<evidence type="ECO:0000256" key="1">
    <source>
        <dbReference type="SAM" id="MobiDB-lite"/>
    </source>
</evidence>
<feature type="compositionally biased region" description="Low complexity" evidence="1">
    <location>
        <begin position="80"/>
        <end position="95"/>
    </location>
</feature>
<feature type="compositionally biased region" description="Basic and acidic residues" evidence="1">
    <location>
        <begin position="158"/>
        <end position="180"/>
    </location>
</feature>
<dbReference type="PANTHER" id="PTHR15410">
    <property type="entry name" value="HIRA-INTERACTING PROTEIN 3"/>
    <property type="match status" value="1"/>
</dbReference>
<feature type="compositionally biased region" description="Acidic residues" evidence="1">
    <location>
        <begin position="119"/>
        <end position="134"/>
    </location>
</feature>
<evidence type="ECO:0000313" key="3">
    <source>
        <dbReference type="Proteomes" id="UP001329825"/>
    </source>
</evidence>
<reference evidence="2 3" key="1">
    <citation type="submission" date="2024-01" db="EMBL/GenBank/DDBJ databases">
        <title>Comparative genomics of Cryptococcus and Kwoniella reveals pathogenesis evolution and contrasting modes of karyotype evolution via chromosome fusion or intercentromeric recombination.</title>
        <authorList>
            <person name="Coelho M.A."/>
            <person name="David-Palma M."/>
            <person name="Shea T."/>
            <person name="Bowers K."/>
            <person name="McGinley-Smith S."/>
            <person name="Mohammad A.W."/>
            <person name="Gnirke A."/>
            <person name="Yurkov A.M."/>
            <person name="Nowrousian M."/>
            <person name="Sun S."/>
            <person name="Cuomo C.A."/>
            <person name="Heitman J."/>
        </authorList>
    </citation>
    <scope>NUCLEOTIDE SEQUENCE [LARGE SCALE GENOMIC DNA]</scope>
    <source>
        <strain evidence="2">CBS 11374</strain>
    </source>
</reference>
<keyword evidence="3" id="KW-1185">Reference proteome</keyword>
<dbReference type="RefSeq" id="XP_062789260.1">
    <property type="nucleotide sequence ID" value="XM_062933209.1"/>
</dbReference>
<evidence type="ECO:0000313" key="2">
    <source>
        <dbReference type="EMBL" id="WRT64520.1"/>
    </source>
</evidence>
<organism evidence="2 3">
    <name type="scientific">Kwoniella shivajii</name>
    <dbReference type="NCBI Taxonomy" id="564305"/>
    <lineage>
        <taxon>Eukaryota</taxon>
        <taxon>Fungi</taxon>
        <taxon>Dikarya</taxon>
        <taxon>Basidiomycota</taxon>
        <taxon>Agaricomycotina</taxon>
        <taxon>Tremellomycetes</taxon>
        <taxon>Tremellales</taxon>
        <taxon>Cryptococcaceae</taxon>
        <taxon>Kwoniella</taxon>
    </lineage>
</organism>
<gene>
    <name evidence="2" type="ORF">IL334_001452</name>
</gene>
<dbReference type="InterPro" id="IPR037647">
    <property type="entry name" value="HIRIP3"/>
</dbReference>
<name>A0ABZ1CTI6_9TREE</name>
<feature type="compositionally biased region" description="Basic residues" evidence="1">
    <location>
        <begin position="141"/>
        <end position="157"/>
    </location>
</feature>
<evidence type="ECO:0008006" key="4">
    <source>
        <dbReference type="Google" id="ProtNLM"/>
    </source>
</evidence>
<feature type="compositionally biased region" description="Low complexity" evidence="1">
    <location>
        <begin position="200"/>
        <end position="209"/>
    </location>
</feature>
<sequence length="393" mass="42928">MDESLLPALRRETVRTVNKASKPGGAIDNGTFTMKSARSEIESSMKLQSGSLSGEWKNTVKELVQEAIDNLDQGHSPQTKASGSELKSKLSSKNGKGTEKKKGKRKEKQRSPDSPQNESSDEEEKEDIVSDDEAGLSTPQAKRKSSSSKGKSSARKSIHSEEEIPMMDKREEEPQARLDDSDMSSVYDEPPTTKSRQKIKSTSSSTKKTASGNGKRKSKSVSAISSDDDAPKKSVKRKKKDPNEGLSPEEAKLADLKRIVVACGIRKQWAKEFAEYPTTSSQIRHLQSILTSLGIRGAPTMGKAKSIKEKRDLAQELDDVQSFEAARGVSSETTERRTRGTSSKSKRKTIISDEESDAIPVSEDSEEGELDKEHSALGAIMDLDFLGGDSDTD</sequence>
<protein>
    <recommendedName>
        <fullName evidence="4">Histone chaperone domain-containing protein</fullName>
    </recommendedName>
</protein>
<dbReference type="Proteomes" id="UP001329825">
    <property type="component" value="Chromosome 2"/>
</dbReference>
<proteinExistence type="predicted"/>
<dbReference type="EMBL" id="CP141882">
    <property type="protein sequence ID" value="WRT64520.1"/>
    <property type="molecule type" value="Genomic_DNA"/>
</dbReference>